<dbReference type="Proteomes" id="UP000267096">
    <property type="component" value="Unassembled WGS sequence"/>
</dbReference>
<reference evidence="1 2" key="1">
    <citation type="submission" date="2018-11" db="EMBL/GenBank/DDBJ databases">
        <authorList>
            <consortium name="Pathogen Informatics"/>
        </authorList>
    </citation>
    <scope>NUCLEOTIDE SEQUENCE [LARGE SCALE GENOMIC DNA]</scope>
</reference>
<protein>
    <submittedName>
        <fullName evidence="1">Uncharacterized protein</fullName>
    </submittedName>
</protein>
<dbReference type="EMBL" id="UYRR01029366">
    <property type="protein sequence ID" value="VDK39987.1"/>
    <property type="molecule type" value="Genomic_DNA"/>
</dbReference>
<proteinExistence type="predicted"/>
<dbReference type="AlphaFoldDB" id="A0A3P6Q3S2"/>
<organism evidence="1 2">
    <name type="scientific">Anisakis simplex</name>
    <name type="common">Herring worm</name>
    <dbReference type="NCBI Taxonomy" id="6269"/>
    <lineage>
        <taxon>Eukaryota</taxon>
        <taxon>Metazoa</taxon>
        <taxon>Ecdysozoa</taxon>
        <taxon>Nematoda</taxon>
        <taxon>Chromadorea</taxon>
        <taxon>Rhabditida</taxon>
        <taxon>Spirurina</taxon>
        <taxon>Ascaridomorpha</taxon>
        <taxon>Ascaridoidea</taxon>
        <taxon>Anisakidae</taxon>
        <taxon>Anisakis</taxon>
        <taxon>Anisakis simplex complex</taxon>
    </lineage>
</organism>
<keyword evidence="2" id="KW-1185">Reference proteome</keyword>
<gene>
    <name evidence="1" type="ORF">ASIM_LOCUS9511</name>
</gene>
<evidence type="ECO:0000313" key="2">
    <source>
        <dbReference type="Proteomes" id="UP000267096"/>
    </source>
</evidence>
<name>A0A3P6Q3S2_ANISI</name>
<feature type="non-terminal residue" evidence="1">
    <location>
        <position position="142"/>
    </location>
</feature>
<sequence>MSNSNSAPTGQCLQAVNGQWFVQAQVQHVQTSAGTVIAVVPSNFCRTTAQQQQQQSNNNTGTIVTNNVPTSILSAVPSSTSNIIATSLNTSQASSQRHNMLHNANNNTISIANNNSNMTSVNVITSQSNPQQTHSLMQQLLS</sequence>
<evidence type="ECO:0000313" key="1">
    <source>
        <dbReference type="EMBL" id="VDK39987.1"/>
    </source>
</evidence>
<accession>A0A3P6Q3S2</accession>